<comment type="caution">
    <text evidence="2">The sequence shown here is derived from an EMBL/GenBank/DDBJ whole genome shotgun (WGS) entry which is preliminary data.</text>
</comment>
<dbReference type="AlphaFoldDB" id="A0AAN8PL86"/>
<gene>
    <name evidence="2" type="ORF">SNE40_018014</name>
</gene>
<keyword evidence="1" id="KW-0732">Signal</keyword>
<evidence type="ECO:0000256" key="1">
    <source>
        <dbReference type="SAM" id="SignalP"/>
    </source>
</evidence>
<name>A0AAN8PL86_PATCE</name>
<evidence type="ECO:0000313" key="2">
    <source>
        <dbReference type="EMBL" id="KAK6172050.1"/>
    </source>
</evidence>
<evidence type="ECO:0000313" key="3">
    <source>
        <dbReference type="Proteomes" id="UP001347796"/>
    </source>
</evidence>
<proteinExistence type="predicted"/>
<feature type="chain" id="PRO_5042996345" evidence="1">
    <location>
        <begin position="19"/>
        <end position="178"/>
    </location>
</feature>
<keyword evidence="3" id="KW-1185">Reference proteome</keyword>
<reference evidence="2 3" key="1">
    <citation type="submission" date="2024-01" db="EMBL/GenBank/DDBJ databases">
        <title>The genome of the rayed Mediterranean limpet Patella caerulea (Linnaeus, 1758).</title>
        <authorList>
            <person name="Anh-Thu Weber A."/>
            <person name="Halstead-Nussloch G."/>
        </authorList>
    </citation>
    <scope>NUCLEOTIDE SEQUENCE [LARGE SCALE GENOMIC DNA]</scope>
    <source>
        <strain evidence="2">AATW-2023a</strain>
        <tissue evidence="2">Whole specimen</tissue>
    </source>
</reference>
<organism evidence="2 3">
    <name type="scientific">Patella caerulea</name>
    <name type="common">Rayed Mediterranean limpet</name>
    <dbReference type="NCBI Taxonomy" id="87958"/>
    <lineage>
        <taxon>Eukaryota</taxon>
        <taxon>Metazoa</taxon>
        <taxon>Spiralia</taxon>
        <taxon>Lophotrochozoa</taxon>
        <taxon>Mollusca</taxon>
        <taxon>Gastropoda</taxon>
        <taxon>Patellogastropoda</taxon>
        <taxon>Patelloidea</taxon>
        <taxon>Patellidae</taxon>
        <taxon>Patella</taxon>
    </lineage>
</organism>
<sequence>MSPFFGWFLQLLGFSALTQPILQPITQSTINLEWIVKPENGNIPSTAIQIKPTMSSIFYFCEVTTAEGQKIPGTLKSTDNSCKYESNGSVTSSTEFSILSNPNGAKIDYKYRPANKPPPSGAVKCNEGSYCFLGKSVYNDGICEELPGKIVAPRGQLIMTTSNNKVKTCGSILYLIKN</sequence>
<dbReference type="EMBL" id="JAZGQO010000012">
    <property type="protein sequence ID" value="KAK6172050.1"/>
    <property type="molecule type" value="Genomic_DNA"/>
</dbReference>
<accession>A0AAN8PL86</accession>
<feature type="signal peptide" evidence="1">
    <location>
        <begin position="1"/>
        <end position="18"/>
    </location>
</feature>
<protein>
    <submittedName>
        <fullName evidence="2">Uncharacterized protein</fullName>
    </submittedName>
</protein>
<dbReference type="Proteomes" id="UP001347796">
    <property type="component" value="Unassembled WGS sequence"/>
</dbReference>